<name>A0ABV3XS17_9RHOB</name>
<dbReference type="Proteomes" id="UP001560019">
    <property type="component" value="Unassembled WGS sequence"/>
</dbReference>
<dbReference type="EMBL" id="JBEHHI010000001">
    <property type="protein sequence ID" value="MEX5728118.1"/>
    <property type="molecule type" value="Genomic_DNA"/>
</dbReference>
<protein>
    <submittedName>
        <fullName evidence="1">Uncharacterized protein</fullName>
    </submittedName>
</protein>
<keyword evidence="2" id="KW-1185">Reference proteome</keyword>
<evidence type="ECO:0000313" key="2">
    <source>
        <dbReference type="Proteomes" id="UP001560019"/>
    </source>
</evidence>
<evidence type="ECO:0000313" key="1">
    <source>
        <dbReference type="EMBL" id="MEX5728118.1"/>
    </source>
</evidence>
<proteinExistence type="predicted"/>
<accession>A0ABV3XS17</accession>
<organism evidence="1 2">
    <name type="scientific">Rhodovulum iodosum</name>
    <dbReference type="NCBI Taxonomy" id="68291"/>
    <lineage>
        <taxon>Bacteria</taxon>
        <taxon>Pseudomonadati</taxon>
        <taxon>Pseudomonadota</taxon>
        <taxon>Alphaproteobacteria</taxon>
        <taxon>Rhodobacterales</taxon>
        <taxon>Paracoccaceae</taxon>
        <taxon>Rhodovulum</taxon>
    </lineage>
</organism>
<sequence length="80" mass="8188">MMKVVRTVGQLGGGRELGGADRGEILGMREQDGIAVADPVVKVDLAFGGVGGEVGGGVIDAQCHGLGLSCRWELCSLDTF</sequence>
<gene>
    <name evidence="1" type="ORF">Ga0609869_001471</name>
</gene>
<reference evidence="1 2" key="1">
    <citation type="submission" date="2024-06" db="EMBL/GenBank/DDBJ databases">
        <title>Genome of Rhodovulum iodosum, a marine photoferrotroph.</title>
        <authorList>
            <person name="Bianchini G."/>
            <person name="Nikeleit V."/>
            <person name="Kappler A."/>
            <person name="Bryce C."/>
            <person name="Sanchez-Baracaldo P."/>
        </authorList>
    </citation>
    <scope>NUCLEOTIDE SEQUENCE [LARGE SCALE GENOMIC DNA]</scope>
    <source>
        <strain evidence="1 2">UT/N1</strain>
    </source>
</reference>
<comment type="caution">
    <text evidence="1">The sequence shown here is derived from an EMBL/GenBank/DDBJ whole genome shotgun (WGS) entry which is preliminary data.</text>
</comment>